<dbReference type="CDD" id="cd01014">
    <property type="entry name" value="nicotinamidase_related"/>
    <property type="match status" value="1"/>
</dbReference>
<dbReference type="GO" id="GO:0016787">
    <property type="term" value="F:hydrolase activity"/>
    <property type="evidence" value="ECO:0007669"/>
    <property type="project" value="UniProtKB-KW"/>
</dbReference>
<dbReference type="InterPro" id="IPR036380">
    <property type="entry name" value="Isochorismatase-like_sf"/>
</dbReference>
<evidence type="ECO:0000256" key="2">
    <source>
        <dbReference type="SAM" id="MobiDB-lite"/>
    </source>
</evidence>
<feature type="region of interest" description="Disordered" evidence="2">
    <location>
        <begin position="64"/>
        <end position="94"/>
    </location>
</feature>
<dbReference type="RefSeq" id="WP_336349162.1">
    <property type="nucleotide sequence ID" value="NZ_JAZAQL010000001.1"/>
</dbReference>
<feature type="domain" description="Isochorismatase-like" evidence="3">
    <location>
        <begin position="18"/>
        <end position="191"/>
    </location>
</feature>
<dbReference type="InterPro" id="IPR050272">
    <property type="entry name" value="Isochorismatase-like_hydrls"/>
</dbReference>
<dbReference type="Proteomes" id="UP001596395">
    <property type="component" value="Unassembled WGS sequence"/>
</dbReference>
<reference evidence="4 5" key="1">
    <citation type="journal article" date="2019" name="Int. J. Syst. Evol. Microbiol.">
        <title>The Global Catalogue of Microorganisms (GCM) 10K type strain sequencing project: providing services to taxonomists for standard genome sequencing and annotation.</title>
        <authorList>
            <consortium name="The Broad Institute Genomics Platform"/>
            <consortium name="The Broad Institute Genome Sequencing Center for Infectious Disease"/>
            <person name="Wu L."/>
            <person name="Ma J."/>
        </authorList>
    </citation>
    <scope>NUCLEOTIDE SEQUENCE [LARGE SCALE GENOMIC DNA]</scope>
    <source>
        <strain evidence="4 5">GX26</strain>
    </source>
</reference>
<dbReference type="EC" id="3.-.-.-" evidence="4"/>
<accession>A0ABD5VA48</accession>
<comment type="caution">
    <text evidence="4">The sequence shown here is derived from an EMBL/GenBank/DDBJ whole genome shotgun (WGS) entry which is preliminary data.</text>
</comment>
<dbReference type="PANTHER" id="PTHR43540:SF1">
    <property type="entry name" value="ISOCHORISMATASE HYDROLASE"/>
    <property type="match status" value="1"/>
</dbReference>
<gene>
    <name evidence="4" type="ORF">ACFQGB_04770</name>
</gene>
<proteinExistence type="predicted"/>
<evidence type="ECO:0000259" key="3">
    <source>
        <dbReference type="Pfam" id="PF00857"/>
    </source>
</evidence>
<dbReference type="EMBL" id="JBHSXN010000001">
    <property type="protein sequence ID" value="MFC6952170.1"/>
    <property type="molecule type" value="Genomic_DNA"/>
</dbReference>
<protein>
    <submittedName>
        <fullName evidence="4">Cysteine hydrolase family protein</fullName>
        <ecNumber evidence="4">3.-.-.-</ecNumber>
    </submittedName>
</protein>
<dbReference type="Pfam" id="PF00857">
    <property type="entry name" value="Isochorismatase"/>
    <property type="match status" value="1"/>
</dbReference>
<dbReference type="Gene3D" id="3.40.50.850">
    <property type="entry name" value="Isochorismatase-like"/>
    <property type="match status" value="1"/>
</dbReference>
<dbReference type="InterPro" id="IPR000868">
    <property type="entry name" value="Isochorismatase-like_dom"/>
</dbReference>
<keyword evidence="5" id="KW-1185">Reference proteome</keyword>
<sequence length="193" mass="20821">MTSDTTESGERILPDPGTALVLVDVQEGFDDPAWGDRNNPDAEARVGDLLSSWRRRGWPVVHVKHDSTEPDSPLRPDAPGNAFKTEAEPTDGEPVFHKSVNGAFVDTDLQPWLDHRGIGRLVLCGLTTDHCVSTTARMAENRGFDVTVVADATATFDRTTHDGEVLPAEASHRAALAHLDGEFATVVDAADLT</sequence>
<dbReference type="PANTHER" id="PTHR43540">
    <property type="entry name" value="PEROXYUREIDOACRYLATE/UREIDOACRYLATE AMIDOHYDROLASE-RELATED"/>
    <property type="match status" value="1"/>
</dbReference>
<evidence type="ECO:0000256" key="1">
    <source>
        <dbReference type="ARBA" id="ARBA00022801"/>
    </source>
</evidence>
<evidence type="ECO:0000313" key="4">
    <source>
        <dbReference type="EMBL" id="MFC6952170.1"/>
    </source>
</evidence>
<keyword evidence="1 4" id="KW-0378">Hydrolase</keyword>
<organism evidence="4 5">
    <name type="scientific">Halorubellus litoreus</name>
    <dbReference type="NCBI Taxonomy" id="755308"/>
    <lineage>
        <taxon>Archaea</taxon>
        <taxon>Methanobacteriati</taxon>
        <taxon>Methanobacteriota</taxon>
        <taxon>Stenosarchaea group</taxon>
        <taxon>Halobacteria</taxon>
        <taxon>Halobacteriales</taxon>
        <taxon>Halorubellaceae</taxon>
        <taxon>Halorubellus</taxon>
    </lineage>
</organism>
<dbReference type="AlphaFoldDB" id="A0ABD5VA48"/>
<name>A0ABD5VA48_9EURY</name>
<evidence type="ECO:0000313" key="5">
    <source>
        <dbReference type="Proteomes" id="UP001596395"/>
    </source>
</evidence>
<feature type="compositionally biased region" description="Basic and acidic residues" evidence="2">
    <location>
        <begin position="64"/>
        <end position="74"/>
    </location>
</feature>
<dbReference type="SUPFAM" id="SSF52499">
    <property type="entry name" value="Isochorismatase-like hydrolases"/>
    <property type="match status" value="1"/>
</dbReference>